<evidence type="ECO:0000313" key="5">
    <source>
        <dbReference type="EMBL" id="GHB31772.1"/>
    </source>
</evidence>
<dbReference type="SUPFAM" id="SSF47413">
    <property type="entry name" value="lambda repressor-like DNA-binding domains"/>
    <property type="match status" value="1"/>
</dbReference>
<comment type="caution">
    <text evidence="5">The sequence shown here is derived from an EMBL/GenBank/DDBJ whole genome shotgun (WGS) entry which is preliminary data.</text>
</comment>
<dbReference type="Proteomes" id="UP000642809">
    <property type="component" value="Unassembled WGS sequence"/>
</dbReference>
<dbReference type="InterPro" id="IPR010982">
    <property type="entry name" value="Lambda_DNA-bd_dom_sf"/>
</dbReference>
<dbReference type="InterPro" id="IPR000843">
    <property type="entry name" value="HTH_LacI"/>
</dbReference>
<accession>A0A8J3CW02</accession>
<keyword evidence="3" id="KW-0804">Transcription</keyword>
<dbReference type="Pfam" id="PF13377">
    <property type="entry name" value="Peripla_BP_3"/>
    <property type="match status" value="1"/>
</dbReference>
<dbReference type="PANTHER" id="PTHR30146:SF109">
    <property type="entry name" value="HTH-TYPE TRANSCRIPTIONAL REGULATOR GALS"/>
    <property type="match status" value="1"/>
</dbReference>
<evidence type="ECO:0000256" key="3">
    <source>
        <dbReference type="ARBA" id="ARBA00023163"/>
    </source>
</evidence>
<dbReference type="GO" id="GO:0003700">
    <property type="term" value="F:DNA-binding transcription factor activity"/>
    <property type="evidence" value="ECO:0007669"/>
    <property type="project" value="TreeGrafter"/>
</dbReference>
<proteinExistence type="predicted"/>
<dbReference type="PANTHER" id="PTHR30146">
    <property type="entry name" value="LACI-RELATED TRANSCRIPTIONAL REPRESSOR"/>
    <property type="match status" value="1"/>
</dbReference>
<dbReference type="Gene3D" id="3.40.50.2300">
    <property type="match status" value="2"/>
</dbReference>
<organism evidence="5 6">
    <name type="scientific">Mongoliitalea lutea</name>
    <dbReference type="NCBI Taxonomy" id="849756"/>
    <lineage>
        <taxon>Bacteria</taxon>
        <taxon>Pseudomonadati</taxon>
        <taxon>Bacteroidota</taxon>
        <taxon>Cytophagia</taxon>
        <taxon>Cytophagales</taxon>
        <taxon>Cyclobacteriaceae</taxon>
        <taxon>Mongoliitalea</taxon>
    </lineage>
</organism>
<dbReference type="CDD" id="cd06267">
    <property type="entry name" value="PBP1_LacI_sugar_binding-like"/>
    <property type="match status" value="1"/>
</dbReference>
<evidence type="ECO:0000313" key="6">
    <source>
        <dbReference type="Proteomes" id="UP000642809"/>
    </source>
</evidence>
<reference evidence="5" key="1">
    <citation type="journal article" date="2014" name="Int. J. Syst. Evol. Microbiol.">
        <title>Complete genome sequence of Corynebacterium casei LMG S-19264T (=DSM 44701T), isolated from a smear-ripened cheese.</title>
        <authorList>
            <consortium name="US DOE Joint Genome Institute (JGI-PGF)"/>
            <person name="Walter F."/>
            <person name="Albersmeier A."/>
            <person name="Kalinowski J."/>
            <person name="Ruckert C."/>
        </authorList>
    </citation>
    <scope>NUCLEOTIDE SEQUENCE</scope>
    <source>
        <strain evidence="5">KCTC 23224</strain>
    </source>
</reference>
<dbReference type="CDD" id="cd01392">
    <property type="entry name" value="HTH_LacI"/>
    <property type="match status" value="1"/>
</dbReference>
<dbReference type="PROSITE" id="PS50932">
    <property type="entry name" value="HTH_LACI_2"/>
    <property type="match status" value="1"/>
</dbReference>
<keyword evidence="1" id="KW-0805">Transcription regulation</keyword>
<sequence>MKKGHQVTMKEIAKKLGVSVSTVSRALKDSPELHPDTKKRIVEMAESMNYQYNLLAQSLRISKTKVLGVIVPELTSHFFSSNISGIQDTASKRGYNVMICQSNESFEQEKANLRTLVAAQVDGLLISLSRETKSYEHLHNLYEREIPFMMFDRVTEEIPVSKVTVDDAHGAYLVVDHLLKEGCKRVAYVSGQEDLYISKKRKEGYLKALLDNGKSLEDAIIYVTDLTSKGNEEVALKILSDSNRPDGVFCMIDPVAIDVMLVFKENGIRVPGQIALAGFTNNPTSGVIEPSLTTVSQPGYEMGVIAANHLLDQLDDLVSTEPQSFVLQTTLIPRNSTKKTSL</sequence>
<reference evidence="5" key="2">
    <citation type="submission" date="2020-09" db="EMBL/GenBank/DDBJ databases">
        <authorList>
            <person name="Sun Q."/>
            <person name="Kim S."/>
        </authorList>
    </citation>
    <scope>NUCLEOTIDE SEQUENCE</scope>
    <source>
        <strain evidence="5">KCTC 23224</strain>
    </source>
</reference>
<dbReference type="SMART" id="SM00354">
    <property type="entry name" value="HTH_LACI"/>
    <property type="match status" value="1"/>
</dbReference>
<evidence type="ECO:0000256" key="2">
    <source>
        <dbReference type="ARBA" id="ARBA00023125"/>
    </source>
</evidence>
<dbReference type="SUPFAM" id="SSF53822">
    <property type="entry name" value="Periplasmic binding protein-like I"/>
    <property type="match status" value="1"/>
</dbReference>
<dbReference type="EMBL" id="BMYF01000005">
    <property type="protein sequence ID" value="GHB31772.1"/>
    <property type="molecule type" value="Genomic_DNA"/>
</dbReference>
<dbReference type="GO" id="GO:0000976">
    <property type="term" value="F:transcription cis-regulatory region binding"/>
    <property type="evidence" value="ECO:0007669"/>
    <property type="project" value="TreeGrafter"/>
</dbReference>
<protein>
    <submittedName>
        <fullName evidence="5">LacI family transcriptional regulator</fullName>
    </submittedName>
</protein>
<evidence type="ECO:0000259" key="4">
    <source>
        <dbReference type="PROSITE" id="PS50932"/>
    </source>
</evidence>
<gene>
    <name evidence="5" type="ORF">GCM10008106_10850</name>
</gene>
<keyword evidence="2" id="KW-0238">DNA-binding</keyword>
<dbReference type="AlphaFoldDB" id="A0A8J3CW02"/>
<dbReference type="InterPro" id="IPR046335">
    <property type="entry name" value="LacI/GalR-like_sensor"/>
</dbReference>
<name>A0A8J3CW02_9BACT</name>
<dbReference type="Gene3D" id="1.10.260.40">
    <property type="entry name" value="lambda repressor-like DNA-binding domains"/>
    <property type="match status" value="1"/>
</dbReference>
<keyword evidence="6" id="KW-1185">Reference proteome</keyword>
<evidence type="ECO:0000256" key="1">
    <source>
        <dbReference type="ARBA" id="ARBA00023015"/>
    </source>
</evidence>
<dbReference type="Pfam" id="PF00356">
    <property type="entry name" value="LacI"/>
    <property type="match status" value="1"/>
</dbReference>
<dbReference type="RefSeq" id="WP_189579461.1">
    <property type="nucleotide sequence ID" value="NZ_BMYF01000005.1"/>
</dbReference>
<dbReference type="InterPro" id="IPR028082">
    <property type="entry name" value="Peripla_BP_I"/>
</dbReference>
<feature type="domain" description="HTH lacI-type" evidence="4">
    <location>
        <begin position="7"/>
        <end position="61"/>
    </location>
</feature>